<proteinExistence type="predicted"/>
<evidence type="ECO:0000313" key="2">
    <source>
        <dbReference type="Proteomes" id="UP001183643"/>
    </source>
</evidence>
<comment type="caution">
    <text evidence="1">The sequence shown here is derived from an EMBL/GenBank/DDBJ whole genome shotgun (WGS) entry which is preliminary data.</text>
</comment>
<accession>A0AAE4C9X4</accession>
<sequence>MSDERWATPEEIGAARRRFEDAIPGYLPPMAHAIMLPGGDFARVNVGDGLLPAVILATLLGHAGGTASYPLDAATLDRAVAMLTPAEACTAMPHPNLAVWRWLHGTDGLTAVFLASLGESPDPAVGALTARLLAGREENPDGTTTLWRPVGPAELALIAESGYAAFPPRLPDQPIFYPVLTEDYAARIAAEWNVEASGSGHVTRFRVGTGFARRYPSRQAGGRDIAELWIPAEDVVELNAHLAGPIEVVSSF</sequence>
<gene>
    <name evidence="1" type="ORF">J2S41_003060</name>
</gene>
<organism evidence="1 2">
    <name type="scientific">Catenuloplanes atrovinosus</name>
    <dbReference type="NCBI Taxonomy" id="137266"/>
    <lineage>
        <taxon>Bacteria</taxon>
        <taxon>Bacillati</taxon>
        <taxon>Actinomycetota</taxon>
        <taxon>Actinomycetes</taxon>
        <taxon>Micromonosporales</taxon>
        <taxon>Micromonosporaceae</taxon>
        <taxon>Catenuloplanes</taxon>
    </lineage>
</organism>
<dbReference type="Proteomes" id="UP001183643">
    <property type="component" value="Unassembled WGS sequence"/>
</dbReference>
<reference evidence="1" key="1">
    <citation type="submission" date="2023-07" db="EMBL/GenBank/DDBJ databases">
        <title>Sequencing the genomes of 1000 actinobacteria strains.</title>
        <authorList>
            <person name="Klenk H.-P."/>
        </authorList>
    </citation>
    <scope>NUCLEOTIDE SEQUENCE</scope>
    <source>
        <strain evidence="1">DSM 44707</strain>
    </source>
</reference>
<evidence type="ECO:0000313" key="1">
    <source>
        <dbReference type="EMBL" id="MDR7276282.1"/>
    </source>
</evidence>
<protein>
    <submittedName>
        <fullName evidence="1">Uncharacterized protein</fullName>
    </submittedName>
</protein>
<dbReference type="AlphaFoldDB" id="A0AAE4C9X4"/>
<name>A0AAE4C9X4_9ACTN</name>
<keyword evidence="2" id="KW-1185">Reference proteome</keyword>
<dbReference type="EMBL" id="JAVDYB010000001">
    <property type="protein sequence ID" value="MDR7276282.1"/>
    <property type="molecule type" value="Genomic_DNA"/>
</dbReference>